<evidence type="ECO:0000256" key="6">
    <source>
        <dbReference type="ARBA" id="ARBA00022840"/>
    </source>
</evidence>
<dbReference type="PANTHER" id="PTHR11777:SF9">
    <property type="entry name" value="ALANINE--TRNA LIGASE, CYTOPLASMIC"/>
    <property type="match status" value="1"/>
</dbReference>
<proteinExistence type="inferred from homology"/>
<dbReference type="CDD" id="cd00673">
    <property type="entry name" value="AlaRS_core"/>
    <property type="match status" value="1"/>
</dbReference>
<dbReference type="InterPro" id="IPR018162">
    <property type="entry name" value="Ala-tRNA-ligase_IIc_anticod-bd"/>
</dbReference>
<dbReference type="InterPro" id="IPR045864">
    <property type="entry name" value="aa-tRNA-synth_II/BPL/LPL"/>
</dbReference>
<keyword evidence="7" id="KW-0694">RNA-binding</keyword>
<dbReference type="Gene3D" id="3.30.930.10">
    <property type="entry name" value="Bira Bifunctional Protein, Domain 2"/>
    <property type="match status" value="1"/>
</dbReference>
<keyword evidence="8" id="KW-0648">Protein biosynthesis</keyword>
<protein>
    <recommendedName>
        <fullName evidence="2">alanine--tRNA ligase</fullName>
        <ecNumber evidence="2">6.1.1.7</ecNumber>
    </recommendedName>
</protein>
<evidence type="ECO:0000256" key="9">
    <source>
        <dbReference type="ARBA" id="ARBA00023146"/>
    </source>
</evidence>
<dbReference type="InterPro" id="IPR050058">
    <property type="entry name" value="Ala-tRNA_ligase"/>
</dbReference>
<dbReference type="PANTHER" id="PTHR11777">
    <property type="entry name" value="ALANYL-TRNA SYNTHETASE"/>
    <property type="match status" value="1"/>
</dbReference>
<evidence type="ECO:0000313" key="11">
    <source>
        <dbReference type="EMBL" id="NMB70322.1"/>
    </source>
</evidence>
<dbReference type="GO" id="GO:0000049">
    <property type="term" value="F:tRNA binding"/>
    <property type="evidence" value="ECO:0007669"/>
    <property type="project" value="UniProtKB-KW"/>
</dbReference>
<sequence length="611" mass="70424">MTTRELLEKYLKYYTDRGHKQIPNVSLIPEGDSTLLFVNSGMFPLVPYLSGEKHPLGNRLLNVQRSLRFEDIDDVGDNRHTIAFHMIGNWSLGDYFKKEQIPWVYEFLINDLKLDPNRLFATVFEGDKFAPKDEESIGHIKAVFKKYKIDAKEGERIFPCGRKSNWWQRGEAVGELGGPDSEIFYYLPNDNNWKGKSPETHDNEFLEIGNSVFMQYRRTTNGWEELPQKNVDFGGGLERIALVVQGKEDIFETDSFWPIIKKVEEITKSDYYSASDTQKYMRILADHMRAACLLIMDGVTPSNKDQGYILRRLLRKMFRTGKHLGVSANLVWQLVPEVTTVLGWLYPQLRENEEHTITLIKAEEEKFSRVLKSGEKEAERVINKKIMSWEEKDNVNEIAKIAFDLFQSIGYPLELFYEDLKDNGIEISYLKLQKEFERIYEEHQSQSRSGAEGKFKGGLADHSDTVVKYHTTTHLLQRALKNTLGDHVRQLGSNITNERLRFDFPNPGKLTEEELHKVEEIVNSFVADSIPVNYTFMPKAEAEKSGALFIKGESYPDEVKVYYIGESLENAVSKEFCGGPHVSSTAELLPIEIYKQEIIGDGKVRVYARFK</sequence>
<dbReference type="Pfam" id="PF07973">
    <property type="entry name" value="tRNA_SAD"/>
    <property type="match status" value="1"/>
</dbReference>
<comment type="caution">
    <text evidence="11">The sequence shown here is derived from an EMBL/GenBank/DDBJ whole genome shotgun (WGS) entry which is preliminary data.</text>
</comment>
<name>A0A7X9DL05_UNCKA</name>
<dbReference type="InterPro" id="IPR002318">
    <property type="entry name" value="Ala-tRNA-lgiase_IIc"/>
</dbReference>
<dbReference type="EMBL" id="JAAZNL010000048">
    <property type="protein sequence ID" value="NMB70322.1"/>
    <property type="molecule type" value="Genomic_DNA"/>
</dbReference>
<dbReference type="Pfam" id="PF01411">
    <property type="entry name" value="tRNA-synt_2c"/>
    <property type="match status" value="1"/>
</dbReference>
<feature type="domain" description="Alanyl-transfer RNA synthetases family profile" evidence="10">
    <location>
        <begin position="1"/>
        <end position="611"/>
    </location>
</feature>
<dbReference type="Gene3D" id="3.30.54.20">
    <property type="match status" value="1"/>
</dbReference>
<evidence type="ECO:0000256" key="2">
    <source>
        <dbReference type="ARBA" id="ARBA00013168"/>
    </source>
</evidence>
<keyword evidence="3" id="KW-0820">tRNA-binding</keyword>
<dbReference type="AlphaFoldDB" id="A0A7X9DL05"/>
<comment type="similarity">
    <text evidence="1">Belongs to the class-II aminoacyl-tRNA synthetase family.</text>
</comment>
<keyword evidence="5" id="KW-0547">Nucleotide-binding</keyword>
<dbReference type="SMART" id="SM00863">
    <property type="entry name" value="tRNA_SAD"/>
    <property type="match status" value="1"/>
</dbReference>
<evidence type="ECO:0000259" key="10">
    <source>
        <dbReference type="PROSITE" id="PS50860"/>
    </source>
</evidence>
<evidence type="ECO:0000256" key="3">
    <source>
        <dbReference type="ARBA" id="ARBA00022555"/>
    </source>
</evidence>
<reference evidence="11 12" key="1">
    <citation type="journal article" date="2020" name="Biotechnol. Biofuels">
        <title>New insights from the biogas microbiome by comprehensive genome-resolved metagenomics of nearly 1600 species originating from multiple anaerobic digesters.</title>
        <authorList>
            <person name="Campanaro S."/>
            <person name="Treu L."/>
            <person name="Rodriguez-R L.M."/>
            <person name="Kovalovszki A."/>
            <person name="Ziels R.M."/>
            <person name="Maus I."/>
            <person name="Zhu X."/>
            <person name="Kougias P.G."/>
            <person name="Basile A."/>
            <person name="Luo G."/>
            <person name="Schluter A."/>
            <person name="Konstantinidis K.T."/>
            <person name="Angelidaki I."/>
        </authorList>
    </citation>
    <scope>NUCLEOTIDE SEQUENCE [LARGE SCALE GENOMIC DNA]</scope>
    <source>
        <strain evidence="11">AS27yjCOA_165</strain>
    </source>
</reference>
<dbReference type="Gene3D" id="3.30.980.10">
    <property type="entry name" value="Threonyl-trna Synthetase, Chain A, domain 2"/>
    <property type="match status" value="1"/>
</dbReference>
<evidence type="ECO:0000313" key="12">
    <source>
        <dbReference type="Proteomes" id="UP000526033"/>
    </source>
</evidence>
<dbReference type="EC" id="6.1.1.7" evidence="2"/>
<evidence type="ECO:0000256" key="1">
    <source>
        <dbReference type="ARBA" id="ARBA00008226"/>
    </source>
</evidence>
<dbReference type="Proteomes" id="UP000526033">
    <property type="component" value="Unassembled WGS sequence"/>
</dbReference>
<dbReference type="GO" id="GO:0004813">
    <property type="term" value="F:alanine-tRNA ligase activity"/>
    <property type="evidence" value="ECO:0007669"/>
    <property type="project" value="UniProtKB-EC"/>
</dbReference>
<evidence type="ECO:0000256" key="7">
    <source>
        <dbReference type="ARBA" id="ARBA00022884"/>
    </source>
</evidence>
<dbReference type="GO" id="GO:0005829">
    <property type="term" value="C:cytosol"/>
    <property type="evidence" value="ECO:0007669"/>
    <property type="project" value="TreeGrafter"/>
</dbReference>
<dbReference type="GO" id="GO:0005524">
    <property type="term" value="F:ATP binding"/>
    <property type="evidence" value="ECO:0007669"/>
    <property type="project" value="UniProtKB-KW"/>
</dbReference>
<dbReference type="PROSITE" id="PS50860">
    <property type="entry name" value="AA_TRNA_LIGASE_II_ALA"/>
    <property type="match status" value="1"/>
</dbReference>
<dbReference type="NCBIfam" id="NF002436">
    <property type="entry name" value="PRK01584.1"/>
    <property type="match status" value="1"/>
</dbReference>
<gene>
    <name evidence="11" type="ORF">GYA27_03930</name>
</gene>
<dbReference type="SUPFAM" id="SSF55681">
    <property type="entry name" value="Class II aaRS and biotin synthetases"/>
    <property type="match status" value="1"/>
</dbReference>
<evidence type="ECO:0000256" key="4">
    <source>
        <dbReference type="ARBA" id="ARBA00022598"/>
    </source>
</evidence>
<dbReference type="SUPFAM" id="SSF55186">
    <property type="entry name" value="ThrRS/AlaRS common domain"/>
    <property type="match status" value="1"/>
</dbReference>
<dbReference type="InterPro" id="IPR018163">
    <property type="entry name" value="Thr/Ala-tRNA-synth_IIc_edit"/>
</dbReference>
<evidence type="ECO:0000256" key="8">
    <source>
        <dbReference type="ARBA" id="ARBA00022917"/>
    </source>
</evidence>
<dbReference type="GO" id="GO:0006419">
    <property type="term" value="P:alanyl-tRNA aminoacylation"/>
    <property type="evidence" value="ECO:0007669"/>
    <property type="project" value="InterPro"/>
</dbReference>
<keyword evidence="9" id="KW-0030">Aminoacyl-tRNA synthetase</keyword>
<dbReference type="PRINTS" id="PR00980">
    <property type="entry name" value="TRNASYNTHALA"/>
</dbReference>
<keyword evidence="6" id="KW-0067">ATP-binding</keyword>
<dbReference type="InterPro" id="IPR012947">
    <property type="entry name" value="tRNA_SAD"/>
</dbReference>
<keyword evidence="4 11" id="KW-0436">Ligase</keyword>
<dbReference type="GO" id="GO:0002161">
    <property type="term" value="F:aminoacyl-tRNA deacylase activity"/>
    <property type="evidence" value="ECO:0007669"/>
    <property type="project" value="TreeGrafter"/>
</dbReference>
<dbReference type="FunFam" id="3.30.980.10:FF:000004">
    <property type="entry name" value="Alanine--tRNA ligase, cytoplasmic"/>
    <property type="match status" value="1"/>
</dbReference>
<dbReference type="SUPFAM" id="SSF101353">
    <property type="entry name" value="Putative anticodon-binding domain of alanyl-tRNA synthetase (AlaRS)"/>
    <property type="match status" value="1"/>
</dbReference>
<dbReference type="InterPro" id="IPR018164">
    <property type="entry name" value="Ala-tRNA-synth_IIc_N"/>
</dbReference>
<dbReference type="InterPro" id="IPR018165">
    <property type="entry name" value="Ala-tRNA-synth_IIc_core"/>
</dbReference>
<organism evidence="11 12">
    <name type="scientific">candidate division WWE3 bacterium</name>
    <dbReference type="NCBI Taxonomy" id="2053526"/>
    <lineage>
        <taxon>Bacteria</taxon>
        <taxon>Katanobacteria</taxon>
    </lineage>
</organism>
<accession>A0A7X9DL05</accession>
<evidence type="ECO:0000256" key="5">
    <source>
        <dbReference type="ARBA" id="ARBA00022741"/>
    </source>
</evidence>